<keyword evidence="3" id="KW-1185">Reference proteome</keyword>
<dbReference type="EMBL" id="BPQQ01000004">
    <property type="protein sequence ID" value="GJD98543.1"/>
    <property type="molecule type" value="Genomic_DNA"/>
</dbReference>
<evidence type="ECO:0000313" key="2">
    <source>
        <dbReference type="EMBL" id="GJD98543.1"/>
    </source>
</evidence>
<gene>
    <name evidence="2" type="ORF">GMJLKIPL_0454</name>
</gene>
<name>A0ABQ4S5W8_9HYPH</name>
<evidence type="ECO:0000313" key="3">
    <source>
        <dbReference type="Proteomes" id="UP001055153"/>
    </source>
</evidence>
<comment type="caution">
    <text evidence="2">The sequence shown here is derived from an EMBL/GenBank/DDBJ whole genome shotgun (WGS) entry which is preliminary data.</text>
</comment>
<reference evidence="2" key="2">
    <citation type="submission" date="2021-08" db="EMBL/GenBank/DDBJ databases">
        <authorList>
            <person name="Tani A."/>
            <person name="Ola A."/>
            <person name="Ogura Y."/>
            <person name="Katsura K."/>
            <person name="Hayashi T."/>
        </authorList>
    </citation>
    <scope>NUCLEOTIDE SEQUENCE</scope>
    <source>
        <strain evidence="2">DSM 17168</strain>
    </source>
</reference>
<accession>A0ABQ4S5W8</accession>
<sequence length="38" mass="4101">MASTTLLLIVVGAVIGSGIGYAYLSSRAFDRKHPEHIR</sequence>
<protein>
    <submittedName>
        <fullName evidence="2">Uncharacterized protein</fullName>
    </submittedName>
</protein>
<keyword evidence="1" id="KW-0812">Transmembrane</keyword>
<reference evidence="2" key="1">
    <citation type="journal article" date="2021" name="Front. Microbiol.">
        <title>Comprehensive Comparative Genomics and Phenotyping of Methylobacterium Species.</title>
        <authorList>
            <person name="Alessa O."/>
            <person name="Ogura Y."/>
            <person name="Fujitani Y."/>
            <person name="Takami H."/>
            <person name="Hayashi T."/>
            <person name="Sahin N."/>
            <person name="Tani A."/>
        </authorList>
    </citation>
    <scope>NUCLEOTIDE SEQUENCE</scope>
    <source>
        <strain evidence="2">DSM 17168</strain>
    </source>
</reference>
<proteinExistence type="predicted"/>
<organism evidence="2 3">
    <name type="scientific">Methylobacterium isbiliense</name>
    <dbReference type="NCBI Taxonomy" id="315478"/>
    <lineage>
        <taxon>Bacteria</taxon>
        <taxon>Pseudomonadati</taxon>
        <taxon>Pseudomonadota</taxon>
        <taxon>Alphaproteobacteria</taxon>
        <taxon>Hyphomicrobiales</taxon>
        <taxon>Methylobacteriaceae</taxon>
        <taxon>Methylobacterium</taxon>
    </lineage>
</organism>
<dbReference type="Proteomes" id="UP001055153">
    <property type="component" value="Unassembled WGS sequence"/>
</dbReference>
<keyword evidence="1" id="KW-0472">Membrane</keyword>
<evidence type="ECO:0000256" key="1">
    <source>
        <dbReference type="SAM" id="Phobius"/>
    </source>
</evidence>
<feature type="transmembrane region" description="Helical" evidence="1">
    <location>
        <begin position="6"/>
        <end position="24"/>
    </location>
</feature>
<keyword evidence="1" id="KW-1133">Transmembrane helix</keyword>